<feature type="compositionally biased region" description="Basic and acidic residues" evidence="1">
    <location>
        <begin position="129"/>
        <end position="155"/>
    </location>
</feature>
<dbReference type="PANTHER" id="PTHR47461:SF1">
    <property type="entry name" value="PHYTOLONGIN PHYL1.2"/>
    <property type="match status" value="1"/>
</dbReference>
<organism evidence="2 3">
    <name type="scientific">Hibiscus sabdariffa</name>
    <name type="common">roselle</name>
    <dbReference type="NCBI Taxonomy" id="183260"/>
    <lineage>
        <taxon>Eukaryota</taxon>
        <taxon>Viridiplantae</taxon>
        <taxon>Streptophyta</taxon>
        <taxon>Embryophyta</taxon>
        <taxon>Tracheophyta</taxon>
        <taxon>Spermatophyta</taxon>
        <taxon>Magnoliopsida</taxon>
        <taxon>eudicotyledons</taxon>
        <taxon>Gunneridae</taxon>
        <taxon>Pentapetalae</taxon>
        <taxon>rosids</taxon>
        <taxon>malvids</taxon>
        <taxon>Malvales</taxon>
        <taxon>Malvaceae</taxon>
        <taxon>Malvoideae</taxon>
        <taxon>Hibiscus</taxon>
    </lineage>
</organism>
<dbReference type="PANTHER" id="PTHR47461">
    <property type="entry name" value="PHYTOLONGIN PHYL1.2"/>
    <property type="match status" value="1"/>
</dbReference>
<reference evidence="2 3" key="1">
    <citation type="journal article" date="2024" name="G3 (Bethesda)">
        <title>Genome assembly of Hibiscus sabdariffa L. provides insights into metabolisms of medicinal natural products.</title>
        <authorList>
            <person name="Kim T."/>
        </authorList>
    </citation>
    <scope>NUCLEOTIDE SEQUENCE [LARGE SCALE GENOMIC DNA]</scope>
    <source>
        <strain evidence="2">TK-2024</strain>
        <tissue evidence="2">Old leaves</tissue>
    </source>
</reference>
<dbReference type="InterPro" id="IPR044783">
    <property type="entry name" value="PHYL"/>
</dbReference>
<name>A0ABR2D4U9_9ROSI</name>
<protein>
    <submittedName>
        <fullName evidence="2">Uncharacterized protein</fullName>
    </submittedName>
</protein>
<comment type="caution">
    <text evidence="2">The sequence shown here is derived from an EMBL/GenBank/DDBJ whole genome shotgun (WGS) entry which is preliminary data.</text>
</comment>
<dbReference type="Proteomes" id="UP001472677">
    <property type="component" value="Unassembled WGS sequence"/>
</dbReference>
<gene>
    <name evidence="2" type="ORF">V6N12_055000</name>
</gene>
<accession>A0ABR2D4U9</accession>
<evidence type="ECO:0000256" key="1">
    <source>
        <dbReference type="SAM" id="MobiDB-lite"/>
    </source>
</evidence>
<evidence type="ECO:0000313" key="2">
    <source>
        <dbReference type="EMBL" id="KAK8527801.1"/>
    </source>
</evidence>
<dbReference type="EMBL" id="JBBPBM010000038">
    <property type="protein sequence ID" value="KAK8527801.1"/>
    <property type="molecule type" value="Genomic_DNA"/>
</dbReference>
<evidence type="ECO:0000313" key="3">
    <source>
        <dbReference type="Proteomes" id="UP001472677"/>
    </source>
</evidence>
<keyword evidence="3" id="KW-1185">Reference proteome</keyword>
<sequence length="161" mass="18701">MDHPKTLFAGMRNFIVEFEYLAEDLCLYFLEAFDIVVEDLIVYFQVGNRAIYEYSGGDHEIENMAALCLERTPSFHKWFLEKIEHMRDEFRNVTMKGLRISFSVAMSGKLRAQLEAADSTKAPLLRKPSKQEKKNKDHVIAAKDIELEEHRKSTDRGVNID</sequence>
<feature type="region of interest" description="Disordered" evidence="1">
    <location>
        <begin position="121"/>
        <end position="161"/>
    </location>
</feature>
<proteinExistence type="predicted"/>